<comment type="caution">
    <text evidence="2">The sequence shown here is derived from an EMBL/GenBank/DDBJ whole genome shotgun (WGS) entry which is preliminary data.</text>
</comment>
<evidence type="ECO:0000313" key="3">
    <source>
        <dbReference type="Proteomes" id="UP000053958"/>
    </source>
</evidence>
<organism evidence="2 3">
    <name type="scientific">Rasamsonia emersonii (strain ATCC 16479 / CBS 393.64 / IMI 116815)</name>
    <dbReference type="NCBI Taxonomy" id="1408163"/>
    <lineage>
        <taxon>Eukaryota</taxon>
        <taxon>Fungi</taxon>
        <taxon>Dikarya</taxon>
        <taxon>Ascomycota</taxon>
        <taxon>Pezizomycotina</taxon>
        <taxon>Eurotiomycetes</taxon>
        <taxon>Eurotiomycetidae</taxon>
        <taxon>Eurotiales</taxon>
        <taxon>Trichocomaceae</taxon>
        <taxon>Rasamsonia</taxon>
    </lineage>
</organism>
<evidence type="ECO:0000313" key="2">
    <source>
        <dbReference type="EMBL" id="KKA19718.1"/>
    </source>
</evidence>
<dbReference type="GeneID" id="25318594"/>
<gene>
    <name evidence="2" type="ORF">T310_6289</name>
</gene>
<accession>A0A0F4YQ22</accession>
<dbReference type="OrthoDB" id="10009520at2759"/>
<evidence type="ECO:0008006" key="4">
    <source>
        <dbReference type="Google" id="ProtNLM"/>
    </source>
</evidence>
<keyword evidence="3" id="KW-1185">Reference proteome</keyword>
<dbReference type="AlphaFoldDB" id="A0A0F4YQ22"/>
<sequence>MHVVQESRGAHHWLQPYHVRSAFLQTYQVLEMNTPIRTAADFVSIDVHRCICGAQFCYACGQRWKTCLCPRWNENRLLCQLPVVAGRANNNDGVNDEPDDEDPEEESDEESDNDDESSDSEDDCQHEHWRYIQGRNVCEGCAGGDDSAASQPHVGRFGQYLANMMRATKVPTCLYYARYLLAACNLEFTTQSAVIYTRQNETRVKLSQIMKAAGEVGG</sequence>
<feature type="region of interest" description="Disordered" evidence="1">
    <location>
        <begin position="89"/>
        <end position="125"/>
    </location>
</feature>
<protein>
    <recommendedName>
        <fullName evidence="4">IBR domain-containing protein</fullName>
    </recommendedName>
</protein>
<dbReference type="Proteomes" id="UP000053958">
    <property type="component" value="Unassembled WGS sequence"/>
</dbReference>
<proteinExistence type="predicted"/>
<dbReference type="EMBL" id="LASV01000325">
    <property type="protein sequence ID" value="KKA19718.1"/>
    <property type="molecule type" value="Genomic_DNA"/>
</dbReference>
<dbReference type="Gene3D" id="1.20.120.1750">
    <property type="match status" value="1"/>
</dbReference>
<evidence type="ECO:0000256" key="1">
    <source>
        <dbReference type="SAM" id="MobiDB-lite"/>
    </source>
</evidence>
<name>A0A0F4YQ22_RASE3</name>
<dbReference type="RefSeq" id="XP_013326330.1">
    <property type="nucleotide sequence ID" value="XM_013470876.1"/>
</dbReference>
<dbReference type="STRING" id="1408163.A0A0F4YQ22"/>
<reference evidence="2 3" key="1">
    <citation type="submission" date="2015-04" db="EMBL/GenBank/DDBJ databases">
        <authorList>
            <person name="Heijne W.H."/>
            <person name="Fedorova N.D."/>
            <person name="Nierman W.C."/>
            <person name="Vollebregt A.W."/>
            <person name="Zhao Z."/>
            <person name="Wu L."/>
            <person name="Kumar M."/>
            <person name="Stam H."/>
            <person name="van den Berg M.A."/>
            <person name="Pel H.J."/>
        </authorList>
    </citation>
    <scope>NUCLEOTIDE SEQUENCE [LARGE SCALE GENOMIC DNA]</scope>
    <source>
        <strain evidence="2 3">CBS 393.64</strain>
    </source>
</reference>
<feature type="compositionally biased region" description="Acidic residues" evidence="1">
    <location>
        <begin position="94"/>
        <end position="122"/>
    </location>
</feature>